<gene>
    <name evidence="2" type="primary">PARPA_05797.1 scaffold 19890</name>
</gene>
<reference evidence="2 3" key="1">
    <citation type="submission" date="2014-09" db="EMBL/GenBank/DDBJ databases">
        <authorList>
            <person name="Ellenberger Sabrina"/>
        </authorList>
    </citation>
    <scope>NUCLEOTIDE SEQUENCE [LARGE SCALE GENOMIC DNA]</scope>
    <source>
        <strain evidence="2 3">CBS 412.66</strain>
    </source>
</reference>
<name>A0A0B7N0T1_9FUNG</name>
<accession>A0A0B7N0T1</accession>
<organism evidence="2 3">
    <name type="scientific">Parasitella parasitica</name>
    <dbReference type="NCBI Taxonomy" id="35722"/>
    <lineage>
        <taxon>Eukaryota</taxon>
        <taxon>Fungi</taxon>
        <taxon>Fungi incertae sedis</taxon>
        <taxon>Mucoromycota</taxon>
        <taxon>Mucoromycotina</taxon>
        <taxon>Mucoromycetes</taxon>
        <taxon>Mucorales</taxon>
        <taxon>Mucorineae</taxon>
        <taxon>Mucoraceae</taxon>
        <taxon>Parasitella</taxon>
    </lineage>
</organism>
<dbReference type="AlphaFoldDB" id="A0A0B7N0T1"/>
<evidence type="ECO:0000313" key="3">
    <source>
        <dbReference type="Proteomes" id="UP000054107"/>
    </source>
</evidence>
<evidence type="ECO:0000256" key="1">
    <source>
        <dbReference type="SAM" id="SignalP"/>
    </source>
</evidence>
<protein>
    <submittedName>
        <fullName evidence="2">Uncharacterized protein</fullName>
    </submittedName>
</protein>
<feature type="signal peptide" evidence="1">
    <location>
        <begin position="1"/>
        <end position="20"/>
    </location>
</feature>
<proteinExistence type="predicted"/>
<evidence type="ECO:0000313" key="2">
    <source>
        <dbReference type="EMBL" id="CEP11896.1"/>
    </source>
</evidence>
<dbReference type="Proteomes" id="UP000054107">
    <property type="component" value="Unassembled WGS sequence"/>
</dbReference>
<dbReference type="EMBL" id="LN727106">
    <property type="protein sequence ID" value="CEP11896.1"/>
    <property type="molecule type" value="Genomic_DNA"/>
</dbReference>
<keyword evidence="1" id="KW-0732">Signal</keyword>
<keyword evidence="3" id="KW-1185">Reference proteome</keyword>
<feature type="chain" id="PRO_5002120135" evidence="1">
    <location>
        <begin position="21"/>
        <end position="66"/>
    </location>
</feature>
<sequence>MKTFISTIIGLSLLVLTTLAEDAASCNVNNRPCEGGLVCLPNYDFQAQEWDRMGNGKCIVDAYHNP</sequence>